<gene>
    <name evidence="3" type="ORF">BKA05_003261</name>
</gene>
<protein>
    <submittedName>
        <fullName evidence="3">Preprotein translocase subunit SecD</fullName>
    </submittedName>
</protein>
<evidence type="ECO:0000313" key="3">
    <source>
        <dbReference type="EMBL" id="NYI11746.1"/>
    </source>
</evidence>
<name>A0A7Y9YGC6_9ACTN</name>
<dbReference type="PROSITE" id="PS51257">
    <property type="entry name" value="PROKAR_LIPOPROTEIN"/>
    <property type="match status" value="1"/>
</dbReference>
<dbReference type="Pfam" id="PF22599">
    <property type="entry name" value="SecDF_P1_head"/>
    <property type="match status" value="1"/>
</dbReference>
<feature type="chain" id="PRO_5038416315" evidence="1">
    <location>
        <begin position="25"/>
        <end position="177"/>
    </location>
</feature>
<organism evidence="3 4">
    <name type="scientific">Nocardioides marinus</name>
    <dbReference type="NCBI Taxonomy" id="374514"/>
    <lineage>
        <taxon>Bacteria</taxon>
        <taxon>Bacillati</taxon>
        <taxon>Actinomycetota</taxon>
        <taxon>Actinomycetes</taxon>
        <taxon>Propionibacteriales</taxon>
        <taxon>Nocardioidaceae</taxon>
        <taxon>Nocardioides</taxon>
    </lineage>
</organism>
<proteinExistence type="predicted"/>
<evidence type="ECO:0000313" key="4">
    <source>
        <dbReference type="Proteomes" id="UP000537326"/>
    </source>
</evidence>
<dbReference type="AlphaFoldDB" id="A0A7Y9YGC6"/>
<evidence type="ECO:0000259" key="2">
    <source>
        <dbReference type="Pfam" id="PF22599"/>
    </source>
</evidence>
<keyword evidence="1" id="KW-0732">Signal</keyword>
<sequence>MRRRTTAPAVVGLLVASLALTGCGGDDEAAPPADGLQVRPVLGGADGLGCTALGDEQSLADLGLPGNAPAEDEVEACALDGVGYRLGRAAVDGGVVSVELRASADDYLIEIVLDDQAAAAMEDLTSDAASSDSQIALLADGLVLNAPMVAGVVGGSLQVSGPWSGSQAEEIAALLRG</sequence>
<keyword evidence="4" id="KW-1185">Reference proteome</keyword>
<accession>A0A7Y9YGC6</accession>
<feature type="signal peptide" evidence="1">
    <location>
        <begin position="1"/>
        <end position="24"/>
    </location>
</feature>
<evidence type="ECO:0000256" key="1">
    <source>
        <dbReference type="SAM" id="SignalP"/>
    </source>
</evidence>
<comment type="caution">
    <text evidence="3">The sequence shown here is derived from an EMBL/GenBank/DDBJ whole genome shotgun (WGS) entry which is preliminary data.</text>
</comment>
<dbReference type="Proteomes" id="UP000537326">
    <property type="component" value="Unassembled WGS sequence"/>
</dbReference>
<feature type="domain" description="SecDF P1 head subdomain" evidence="2">
    <location>
        <begin position="99"/>
        <end position="177"/>
    </location>
</feature>
<reference evidence="3 4" key="1">
    <citation type="submission" date="2020-07" db="EMBL/GenBank/DDBJ databases">
        <title>Sequencing the genomes of 1000 actinobacteria strains.</title>
        <authorList>
            <person name="Klenk H.-P."/>
        </authorList>
    </citation>
    <scope>NUCLEOTIDE SEQUENCE [LARGE SCALE GENOMIC DNA]</scope>
    <source>
        <strain evidence="3 4">DSM 18248</strain>
    </source>
</reference>
<dbReference type="InterPro" id="IPR054384">
    <property type="entry name" value="SecDF_P1_head"/>
</dbReference>
<dbReference type="RefSeq" id="WP_179532394.1">
    <property type="nucleotide sequence ID" value="NZ_BAAAPP010000013.1"/>
</dbReference>
<dbReference type="Gene3D" id="3.30.1360.200">
    <property type="match status" value="1"/>
</dbReference>
<dbReference type="EMBL" id="JACBZI010000001">
    <property type="protein sequence ID" value="NYI11746.1"/>
    <property type="molecule type" value="Genomic_DNA"/>
</dbReference>